<evidence type="ECO:0000313" key="5">
    <source>
        <dbReference type="Proteomes" id="UP001327459"/>
    </source>
</evidence>
<dbReference type="PANTHER" id="PTHR16301:SF20">
    <property type="entry name" value="IMPACT FAMILY MEMBER YIGZ"/>
    <property type="match status" value="1"/>
</dbReference>
<feature type="domain" description="Impact N-terminal" evidence="2">
    <location>
        <begin position="20"/>
        <end position="127"/>
    </location>
</feature>
<feature type="domain" description="UPF0029" evidence="3">
    <location>
        <begin position="143"/>
        <end position="191"/>
    </location>
</feature>
<dbReference type="InterPro" id="IPR036956">
    <property type="entry name" value="Impact_N_sf"/>
</dbReference>
<dbReference type="Proteomes" id="UP001327459">
    <property type="component" value="Chromosome"/>
</dbReference>
<name>A0ABZ0YZ17_9GAMM</name>
<keyword evidence="5" id="KW-1185">Reference proteome</keyword>
<dbReference type="InterPro" id="IPR020569">
    <property type="entry name" value="UPF0029_Impact_CS"/>
</dbReference>
<proteinExistence type="inferred from homology"/>
<dbReference type="Pfam" id="PF09186">
    <property type="entry name" value="DUF1949"/>
    <property type="match status" value="1"/>
</dbReference>
<protein>
    <submittedName>
        <fullName evidence="4">YigZ family protein</fullName>
    </submittedName>
</protein>
<dbReference type="SUPFAM" id="SSF54980">
    <property type="entry name" value="EF-G C-terminal domain-like"/>
    <property type="match status" value="1"/>
</dbReference>
<evidence type="ECO:0000256" key="1">
    <source>
        <dbReference type="ARBA" id="ARBA00007665"/>
    </source>
</evidence>
<evidence type="ECO:0000313" key="4">
    <source>
        <dbReference type="EMBL" id="WQH16466.1"/>
    </source>
</evidence>
<comment type="similarity">
    <text evidence="1">Belongs to the IMPACT family.</text>
</comment>
<dbReference type="Gene3D" id="3.30.70.240">
    <property type="match status" value="1"/>
</dbReference>
<dbReference type="NCBIfam" id="TIGR00257">
    <property type="entry name" value="IMPACT_YIGZ"/>
    <property type="match status" value="1"/>
</dbReference>
<accession>A0ABZ0YZ17</accession>
<dbReference type="RefSeq" id="WP_322521459.1">
    <property type="nucleotide sequence ID" value="NZ_CP140153.1"/>
</dbReference>
<dbReference type="PROSITE" id="PS00910">
    <property type="entry name" value="UPF0029"/>
    <property type="match status" value="1"/>
</dbReference>
<dbReference type="InterPro" id="IPR035647">
    <property type="entry name" value="EFG_III/V"/>
</dbReference>
<dbReference type="InterPro" id="IPR015796">
    <property type="entry name" value="Impact_YigZ-like"/>
</dbReference>
<reference evidence="4 5" key="1">
    <citation type="submission" date="2023-11" db="EMBL/GenBank/DDBJ databases">
        <title>MicrobeMod: A computational toolkit for identifying prokaryotic methylation and restriction-modification with nanopore sequencing.</title>
        <authorList>
            <person name="Crits-Christoph A."/>
            <person name="Kang S.C."/>
            <person name="Lee H."/>
            <person name="Ostrov N."/>
        </authorList>
    </citation>
    <scope>NUCLEOTIDE SEQUENCE [LARGE SCALE GENOMIC DNA]</scope>
    <source>
        <strain evidence="4 5">ATCC 49870</strain>
    </source>
</reference>
<dbReference type="Gene3D" id="3.30.230.30">
    <property type="entry name" value="Impact, N-terminal domain"/>
    <property type="match status" value="1"/>
</dbReference>
<dbReference type="InterPro" id="IPR023582">
    <property type="entry name" value="Impact"/>
</dbReference>
<dbReference type="InterPro" id="IPR020568">
    <property type="entry name" value="Ribosomal_Su5_D2-typ_SF"/>
</dbReference>
<sequence length="205" mass="22102">MSQTGYVTPAATIERELEIKKSRFIARAGLVADRQAALAFVEAVKADYPDARHHCWAYLIGNPDTSASAAMSDDGEPSGTAGKPILNVIQHKGIGDVIVVVTRYFGGVKLGAGGLVRAYAGSTQQVLADLPLDEHRPQRAFTLAFDFADEQPLRHWSDQHGAQLQSIDYGPRVTAQLNVPLEQVEAFEAFLGAQGIERLGATDDD</sequence>
<evidence type="ECO:0000259" key="3">
    <source>
        <dbReference type="Pfam" id="PF09186"/>
    </source>
</evidence>
<dbReference type="EMBL" id="CP140153">
    <property type="protein sequence ID" value="WQH16466.1"/>
    <property type="molecule type" value="Genomic_DNA"/>
</dbReference>
<dbReference type="InterPro" id="IPR015269">
    <property type="entry name" value="UPF0029_Impact_C"/>
</dbReference>
<dbReference type="SUPFAM" id="SSF54211">
    <property type="entry name" value="Ribosomal protein S5 domain 2-like"/>
    <property type="match status" value="1"/>
</dbReference>
<evidence type="ECO:0000259" key="2">
    <source>
        <dbReference type="Pfam" id="PF01205"/>
    </source>
</evidence>
<dbReference type="Pfam" id="PF01205">
    <property type="entry name" value="Impact_N"/>
    <property type="match status" value="1"/>
</dbReference>
<dbReference type="PANTHER" id="PTHR16301">
    <property type="entry name" value="IMPACT-RELATED"/>
    <property type="match status" value="1"/>
</dbReference>
<organism evidence="4 5">
    <name type="scientific">Guyparkeria halophila</name>
    <dbReference type="NCBI Taxonomy" id="47960"/>
    <lineage>
        <taxon>Bacteria</taxon>
        <taxon>Pseudomonadati</taxon>
        <taxon>Pseudomonadota</taxon>
        <taxon>Gammaproteobacteria</taxon>
        <taxon>Chromatiales</taxon>
        <taxon>Thioalkalibacteraceae</taxon>
        <taxon>Guyparkeria</taxon>
    </lineage>
</organism>
<gene>
    <name evidence="4" type="ORF">SR882_00795</name>
</gene>
<dbReference type="InterPro" id="IPR001498">
    <property type="entry name" value="Impact_N"/>
</dbReference>